<proteinExistence type="predicted"/>
<comment type="caution">
    <text evidence="2">The sequence shown here is derived from an EMBL/GenBank/DDBJ whole genome shotgun (WGS) entry which is preliminary data.</text>
</comment>
<name>A0A0M9WJ12_9EURO</name>
<keyword evidence="3" id="KW-1185">Reference proteome</keyword>
<organism evidence="2 3">
    <name type="scientific">Penicillium nordicum</name>
    <dbReference type="NCBI Taxonomy" id="229535"/>
    <lineage>
        <taxon>Eukaryota</taxon>
        <taxon>Fungi</taxon>
        <taxon>Dikarya</taxon>
        <taxon>Ascomycota</taxon>
        <taxon>Pezizomycotina</taxon>
        <taxon>Eurotiomycetes</taxon>
        <taxon>Eurotiomycetidae</taxon>
        <taxon>Eurotiales</taxon>
        <taxon>Aspergillaceae</taxon>
        <taxon>Penicillium</taxon>
    </lineage>
</organism>
<sequence>MRMSPKSDHMEKKITPTGSFVNTPPTPPPSEEKKLSSSAQSVLNCFTLHREGRRLQSWRQHPLTPDQYTEVLRALDGDEPLRGYVEDKIRLDYDPRRSRLTIRMPSPLYDLFCAEVVSKILNQLTELRKSDEAFGDFTRKIKHLSISRIRLPNNTNSREQTYSERCPDTSFIHEHAKYPGVIIEVYYAEKVRAAADLAEDYILDTNASVNAMIALNIEYKGSKKAAIYVWRPHKITVDEVKELEAKTVIEMMPFRTESGLPVQEPKQPSLQLSLGDFAPKSIAQKYPDLDLDIVISSRELCDFLSSAEAEHQKQLLDQGVDEPLSPGTRKRRRVPLNSLVQKKNCRKTQ</sequence>
<feature type="region of interest" description="Disordered" evidence="1">
    <location>
        <begin position="1"/>
        <end position="37"/>
    </location>
</feature>
<dbReference type="AlphaFoldDB" id="A0A0M9WJ12"/>
<dbReference type="EMBL" id="LHQQ01000025">
    <property type="protein sequence ID" value="KOS46683.1"/>
    <property type="molecule type" value="Genomic_DNA"/>
</dbReference>
<gene>
    <name evidence="2" type="ORF">ACN38_g2305</name>
</gene>
<dbReference type="Proteomes" id="UP000037696">
    <property type="component" value="Unassembled WGS sequence"/>
</dbReference>
<reference evidence="2 3" key="1">
    <citation type="submission" date="2015-08" db="EMBL/GenBank/DDBJ databases">
        <title>Genome sequencing of Penicillium nordicum.</title>
        <authorList>
            <person name="Nguyen H.D."/>
            <person name="Seifert K.A."/>
        </authorList>
    </citation>
    <scope>NUCLEOTIDE SEQUENCE [LARGE SCALE GENOMIC DNA]</scope>
    <source>
        <strain evidence="2 3">DAOMC 185683</strain>
    </source>
</reference>
<evidence type="ECO:0000256" key="1">
    <source>
        <dbReference type="SAM" id="MobiDB-lite"/>
    </source>
</evidence>
<evidence type="ECO:0000313" key="3">
    <source>
        <dbReference type="Proteomes" id="UP000037696"/>
    </source>
</evidence>
<dbReference type="STRING" id="229535.A0A0M9WJ12"/>
<dbReference type="OrthoDB" id="3485856at2759"/>
<feature type="compositionally biased region" description="Basic and acidic residues" evidence="1">
    <location>
        <begin position="1"/>
        <end position="14"/>
    </location>
</feature>
<accession>A0A0M9WJ12</accession>
<evidence type="ECO:0000313" key="2">
    <source>
        <dbReference type="EMBL" id="KOS46683.1"/>
    </source>
</evidence>
<protein>
    <submittedName>
        <fullName evidence="2">Uncharacterized protein</fullName>
    </submittedName>
</protein>
<feature type="region of interest" description="Disordered" evidence="1">
    <location>
        <begin position="312"/>
        <end position="349"/>
    </location>
</feature>